<gene>
    <name evidence="7" type="ORF">CDCA_CDCA19G4627</name>
</gene>
<keyword evidence="4" id="KW-0539">Nucleus</keyword>
<dbReference type="GO" id="GO:0006360">
    <property type="term" value="P:transcription by RNA polymerase I"/>
    <property type="evidence" value="ECO:0007669"/>
    <property type="project" value="TreeGrafter"/>
</dbReference>
<dbReference type="SUPFAM" id="SSF63562">
    <property type="entry name" value="RPB6/omega subunit-like"/>
    <property type="match status" value="1"/>
</dbReference>
<organism evidence="7 8">
    <name type="scientific">Cyanidium caldarium</name>
    <name type="common">Red alga</name>
    <dbReference type="NCBI Taxonomy" id="2771"/>
    <lineage>
        <taxon>Eukaryota</taxon>
        <taxon>Rhodophyta</taxon>
        <taxon>Bangiophyceae</taxon>
        <taxon>Cyanidiales</taxon>
        <taxon>Cyanidiaceae</taxon>
        <taxon>Cyanidium</taxon>
    </lineage>
</organism>
<dbReference type="GO" id="GO:0003899">
    <property type="term" value="F:DNA-directed RNA polymerase activity"/>
    <property type="evidence" value="ECO:0007669"/>
    <property type="project" value="InterPro"/>
</dbReference>
<feature type="region of interest" description="Disordered" evidence="6">
    <location>
        <begin position="1"/>
        <end position="84"/>
    </location>
</feature>
<dbReference type="Proteomes" id="UP001301350">
    <property type="component" value="Unassembled WGS sequence"/>
</dbReference>
<comment type="subcellular location">
    <subcellularLocation>
        <location evidence="1">Nucleus</location>
    </subcellularLocation>
</comment>
<dbReference type="InterPro" id="IPR006111">
    <property type="entry name" value="Rpo6/Rpb6"/>
</dbReference>
<keyword evidence="3" id="KW-0804">Transcription</keyword>
<feature type="compositionally biased region" description="Acidic residues" evidence="6">
    <location>
        <begin position="12"/>
        <end position="29"/>
    </location>
</feature>
<dbReference type="GO" id="GO:0006366">
    <property type="term" value="P:transcription by RNA polymerase II"/>
    <property type="evidence" value="ECO:0007669"/>
    <property type="project" value="TreeGrafter"/>
</dbReference>
<dbReference type="GO" id="GO:0005736">
    <property type="term" value="C:RNA polymerase I complex"/>
    <property type="evidence" value="ECO:0007669"/>
    <property type="project" value="TreeGrafter"/>
</dbReference>
<keyword evidence="8" id="KW-1185">Reference proteome</keyword>
<dbReference type="GO" id="GO:0005666">
    <property type="term" value="C:RNA polymerase III complex"/>
    <property type="evidence" value="ECO:0007669"/>
    <property type="project" value="TreeGrafter"/>
</dbReference>
<sequence>MSDNSDAGGWNGDEDEVNLPDDYLEDEAAEPLPEGQVEGEAGERAEGDEEEAEAERELAAATPEDATATVLDGGAAAEPPGRITTRFMTKYERARVLGTRALQISMGAPVLVDLEGESDPLQIAMKELRAKRIPLKIRRHLPNGAYEDWSVNELIID</sequence>
<dbReference type="SMART" id="SM01409">
    <property type="entry name" value="RNA_pol_Rpb6"/>
    <property type="match status" value="1"/>
</dbReference>
<dbReference type="InterPro" id="IPR028363">
    <property type="entry name" value="RPB6"/>
</dbReference>
<evidence type="ECO:0000256" key="2">
    <source>
        <dbReference type="ARBA" id="ARBA00022478"/>
    </source>
</evidence>
<protein>
    <submittedName>
        <fullName evidence="7">Uncharacterized protein</fullName>
    </submittedName>
</protein>
<dbReference type="InterPro" id="IPR036161">
    <property type="entry name" value="RPB6/omega-like_sf"/>
</dbReference>
<keyword evidence="2" id="KW-0240">DNA-directed RNA polymerase</keyword>
<dbReference type="PROSITE" id="PS01111">
    <property type="entry name" value="RNA_POL_K_14KD"/>
    <property type="match status" value="1"/>
</dbReference>
<evidence type="ECO:0000256" key="3">
    <source>
        <dbReference type="ARBA" id="ARBA00023163"/>
    </source>
</evidence>
<evidence type="ECO:0000313" key="7">
    <source>
        <dbReference type="EMBL" id="KAK4538602.1"/>
    </source>
</evidence>
<reference evidence="7 8" key="1">
    <citation type="submission" date="2022-07" db="EMBL/GenBank/DDBJ databases">
        <title>Genome-wide signatures of adaptation to extreme environments.</title>
        <authorList>
            <person name="Cho C.H."/>
            <person name="Yoon H.S."/>
        </authorList>
    </citation>
    <scope>NUCLEOTIDE SEQUENCE [LARGE SCALE GENOMIC DNA]</scope>
    <source>
        <strain evidence="7 8">DBV 063 E5</strain>
    </source>
</reference>
<name>A0AAV9J1Z4_CYACA</name>
<accession>A0AAV9J1Z4</accession>
<evidence type="ECO:0000256" key="5">
    <source>
        <dbReference type="ARBA" id="ARBA00025773"/>
    </source>
</evidence>
<dbReference type="Pfam" id="PF01192">
    <property type="entry name" value="RNA_pol_Rpb6"/>
    <property type="match status" value="1"/>
</dbReference>
<dbReference type="InterPro" id="IPR006110">
    <property type="entry name" value="Pol_omega/Rpo6/RPB6"/>
</dbReference>
<dbReference type="NCBIfam" id="NF002208">
    <property type="entry name" value="PRK01099.1-3"/>
    <property type="match status" value="1"/>
</dbReference>
<evidence type="ECO:0000256" key="4">
    <source>
        <dbReference type="ARBA" id="ARBA00023242"/>
    </source>
</evidence>
<dbReference type="GO" id="GO:0042797">
    <property type="term" value="P:tRNA transcription by RNA polymerase III"/>
    <property type="evidence" value="ECO:0007669"/>
    <property type="project" value="TreeGrafter"/>
</dbReference>
<dbReference type="GO" id="GO:0003677">
    <property type="term" value="F:DNA binding"/>
    <property type="evidence" value="ECO:0007669"/>
    <property type="project" value="InterPro"/>
</dbReference>
<dbReference type="PIRSF" id="PIRSF500154">
    <property type="entry name" value="RPB6"/>
    <property type="match status" value="1"/>
</dbReference>
<dbReference type="EMBL" id="JANCYW010000019">
    <property type="protein sequence ID" value="KAK4538602.1"/>
    <property type="molecule type" value="Genomic_DNA"/>
</dbReference>
<evidence type="ECO:0000313" key="8">
    <source>
        <dbReference type="Proteomes" id="UP001301350"/>
    </source>
</evidence>
<dbReference type="PANTHER" id="PTHR47227:SF5">
    <property type="entry name" value="DNA-DIRECTED RNA POLYMERASES I, II, AND III SUBUNIT RPABC2"/>
    <property type="match status" value="1"/>
</dbReference>
<dbReference type="PANTHER" id="PTHR47227">
    <property type="entry name" value="DNA-DIRECTED RNA POLYMERASE SUBUNIT K"/>
    <property type="match status" value="1"/>
</dbReference>
<comment type="similarity">
    <text evidence="5">Belongs to the archaeal Rpo6/eukaryotic RPB6 RNA polymerase subunit family.</text>
</comment>
<dbReference type="Gene3D" id="3.90.940.10">
    <property type="match status" value="1"/>
</dbReference>
<dbReference type="AlphaFoldDB" id="A0AAV9J1Z4"/>
<dbReference type="HAMAP" id="MF_00192">
    <property type="entry name" value="RNApol_arch_Rpo6"/>
    <property type="match status" value="1"/>
</dbReference>
<dbReference type="InterPro" id="IPR020708">
    <property type="entry name" value="DNA-dir_RNA_polK_14-18kDa_CS"/>
</dbReference>
<comment type="caution">
    <text evidence="7">The sequence shown here is derived from an EMBL/GenBank/DDBJ whole genome shotgun (WGS) entry which is preliminary data.</text>
</comment>
<proteinExistence type="inferred from homology"/>
<dbReference type="GO" id="GO:0005665">
    <property type="term" value="C:RNA polymerase II, core complex"/>
    <property type="evidence" value="ECO:0007669"/>
    <property type="project" value="InterPro"/>
</dbReference>
<evidence type="ECO:0000256" key="1">
    <source>
        <dbReference type="ARBA" id="ARBA00004123"/>
    </source>
</evidence>
<dbReference type="PIRSF" id="PIRSF000778">
    <property type="entry name" value="RpoK/RPB6"/>
    <property type="match status" value="1"/>
</dbReference>
<evidence type="ECO:0000256" key="6">
    <source>
        <dbReference type="SAM" id="MobiDB-lite"/>
    </source>
</evidence>